<evidence type="ECO:0000256" key="14">
    <source>
        <dbReference type="ARBA" id="ARBA00047338"/>
    </source>
</evidence>
<evidence type="ECO:0000256" key="12">
    <source>
        <dbReference type="ARBA" id="ARBA00023136"/>
    </source>
</evidence>
<dbReference type="GO" id="GO:0034899">
    <property type="term" value="F:trimethylamine monooxygenase activity"/>
    <property type="evidence" value="ECO:0007669"/>
    <property type="project" value="UniProtKB-EC"/>
</dbReference>
<keyword evidence="12 18" id="KW-0472">Membrane</keyword>
<keyword evidence="4 18" id="KW-0285">Flavoprotein</keyword>
<name>A0A8J1TV96_OWEFU</name>
<keyword evidence="8 18" id="KW-0521">NADP</keyword>
<evidence type="ECO:0000256" key="4">
    <source>
        <dbReference type="ARBA" id="ARBA00022630"/>
    </source>
</evidence>
<evidence type="ECO:0000256" key="11">
    <source>
        <dbReference type="ARBA" id="ARBA00023033"/>
    </source>
</evidence>
<evidence type="ECO:0000256" key="1">
    <source>
        <dbReference type="ARBA" id="ARBA00001974"/>
    </source>
</evidence>
<dbReference type="SUPFAM" id="SSF51905">
    <property type="entry name" value="FAD/NAD(P)-binding domain"/>
    <property type="match status" value="2"/>
</dbReference>
<dbReference type="GO" id="GO:0050660">
    <property type="term" value="F:flavin adenine dinucleotide binding"/>
    <property type="evidence" value="ECO:0007669"/>
    <property type="project" value="InterPro"/>
</dbReference>
<dbReference type="GO" id="GO:0005789">
    <property type="term" value="C:endoplasmic reticulum membrane"/>
    <property type="evidence" value="ECO:0007669"/>
    <property type="project" value="UniProtKB-SubCell"/>
</dbReference>
<keyword evidence="21" id="KW-1185">Reference proteome</keyword>
<dbReference type="PRINTS" id="PR00370">
    <property type="entry name" value="FMOXYGENASE"/>
</dbReference>
<evidence type="ECO:0000256" key="15">
    <source>
        <dbReference type="ARBA" id="ARBA00048041"/>
    </source>
</evidence>
<evidence type="ECO:0000256" key="2">
    <source>
        <dbReference type="ARBA" id="ARBA00004389"/>
    </source>
</evidence>
<keyword evidence="7 18" id="KW-0274">FAD</keyword>
<dbReference type="EMBL" id="CAIIXF020000003">
    <property type="protein sequence ID" value="CAH1779543.1"/>
    <property type="molecule type" value="Genomic_DNA"/>
</dbReference>
<evidence type="ECO:0000256" key="16">
    <source>
        <dbReference type="ARBA" id="ARBA00048088"/>
    </source>
</evidence>
<dbReference type="Pfam" id="PF00743">
    <property type="entry name" value="FMO-like"/>
    <property type="match status" value="1"/>
</dbReference>
<dbReference type="InterPro" id="IPR020946">
    <property type="entry name" value="Flavin_mOase-like"/>
</dbReference>
<keyword evidence="11 18" id="KW-0503">Monooxygenase</keyword>
<evidence type="ECO:0000256" key="3">
    <source>
        <dbReference type="ARBA" id="ARBA00009183"/>
    </source>
</evidence>
<evidence type="ECO:0000256" key="13">
    <source>
        <dbReference type="ARBA" id="ARBA00045957"/>
    </source>
</evidence>
<evidence type="ECO:0000256" key="8">
    <source>
        <dbReference type="ARBA" id="ARBA00022857"/>
    </source>
</evidence>
<dbReference type="InterPro" id="IPR000960">
    <property type="entry name" value="Flavin_mOase"/>
</dbReference>
<dbReference type="AlphaFoldDB" id="A0A8J1TV96"/>
<evidence type="ECO:0000256" key="5">
    <source>
        <dbReference type="ARBA" id="ARBA00022692"/>
    </source>
</evidence>
<dbReference type="InterPro" id="IPR050346">
    <property type="entry name" value="FMO-like"/>
</dbReference>
<evidence type="ECO:0000256" key="18">
    <source>
        <dbReference type="PIRNR" id="PIRNR000332"/>
    </source>
</evidence>
<dbReference type="OrthoDB" id="6153452at2759"/>
<dbReference type="PIRSF" id="PIRSF000332">
    <property type="entry name" value="FMO"/>
    <property type="match status" value="1"/>
</dbReference>
<evidence type="ECO:0000256" key="19">
    <source>
        <dbReference type="RuleBase" id="RU361177"/>
    </source>
</evidence>
<dbReference type="GO" id="GO:0050661">
    <property type="term" value="F:NADP binding"/>
    <property type="evidence" value="ECO:0007669"/>
    <property type="project" value="InterPro"/>
</dbReference>
<comment type="catalytic activity">
    <reaction evidence="14">
        <text>hypotaurine + NADH + O2 + H(+) = taurine + NAD(+) + H2O</text>
        <dbReference type="Rhea" id="RHEA:74111"/>
        <dbReference type="ChEBI" id="CHEBI:15377"/>
        <dbReference type="ChEBI" id="CHEBI:15378"/>
        <dbReference type="ChEBI" id="CHEBI:15379"/>
        <dbReference type="ChEBI" id="CHEBI:57540"/>
        <dbReference type="ChEBI" id="CHEBI:57853"/>
        <dbReference type="ChEBI" id="CHEBI:57945"/>
        <dbReference type="ChEBI" id="CHEBI:507393"/>
        <dbReference type="EC" id="1.14.13.8"/>
    </reaction>
    <physiologicalReaction direction="left-to-right" evidence="14">
        <dbReference type="Rhea" id="RHEA:74112"/>
    </physiologicalReaction>
</comment>
<dbReference type="FunFam" id="3.50.50.60:FF:000159">
    <property type="entry name" value="Dimethylaniline monooxygenase [N-oxide-forming]"/>
    <property type="match status" value="1"/>
</dbReference>
<evidence type="ECO:0000256" key="10">
    <source>
        <dbReference type="ARBA" id="ARBA00023002"/>
    </source>
</evidence>
<protein>
    <recommendedName>
        <fullName evidence="19">Flavin-containing monooxygenase</fullName>
        <ecNumber evidence="19">1.-.-.-</ecNumber>
    </recommendedName>
</protein>
<dbReference type="GO" id="GO:0004499">
    <property type="term" value="F:N,N-dimethylaniline monooxygenase activity"/>
    <property type="evidence" value="ECO:0007669"/>
    <property type="project" value="UniProtKB-UniRule"/>
</dbReference>
<keyword evidence="10 18" id="KW-0560">Oxidoreductase</keyword>
<comment type="catalytic activity">
    <reaction evidence="16">
        <text>trimethylamine + NADPH + O2 = trimethylamine N-oxide + NADP(+) + H2O</text>
        <dbReference type="Rhea" id="RHEA:31979"/>
        <dbReference type="ChEBI" id="CHEBI:15377"/>
        <dbReference type="ChEBI" id="CHEBI:15379"/>
        <dbReference type="ChEBI" id="CHEBI:15724"/>
        <dbReference type="ChEBI" id="CHEBI:57783"/>
        <dbReference type="ChEBI" id="CHEBI:58349"/>
        <dbReference type="ChEBI" id="CHEBI:58389"/>
        <dbReference type="EC" id="1.14.13.148"/>
    </reaction>
    <physiologicalReaction direction="left-to-right" evidence="16">
        <dbReference type="Rhea" id="RHEA:31980"/>
    </physiologicalReaction>
</comment>
<evidence type="ECO:0000256" key="7">
    <source>
        <dbReference type="ARBA" id="ARBA00022827"/>
    </source>
</evidence>
<keyword evidence="5" id="KW-0812">Transmembrane</keyword>
<comment type="catalytic activity">
    <reaction evidence="15">
        <text>hypotaurine + NADPH + O2 + H(+) = taurine + NADP(+) + H2O</text>
        <dbReference type="Rhea" id="RHEA:69819"/>
        <dbReference type="ChEBI" id="CHEBI:15377"/>
        <dbReference type="ChEBI" id="CHEBI:15378"/>
        <dbReference type="ChEBI" id="CHEBI:15379"/>
        <dbReference type="ChEBI" id="CHEBI:57783"/>
        <dbReference type="ChEBI" id="CHEBI:57853"/>
        <dbReference type="ChEBI" id="CHEBI:58349"/>
        <dbReference type="ChEBI" id="CHEBI:507393"/>
        <dbReference type="EC" id="1.14.13.8"/>
    </reaction>
    <physiologicalReaction direction="left-to-right" evidence="15">
        <dbReference type="Rhea" id="RHEA:69820"/>
    </physiologicalReaction>
</comment>
<evidence type="ECO:0000256" key="17">
    <source>
        <dbReference type="ARBA" id="ARBA00049443"/>
    </source>
</evidence>
<comment type="cofactor">
    <cofactor evidence="1 18 19">
        <name>FAD</name>
        <dbReference type="ChEBI" id="CHEBI:57692"/>
    </cofactor>
</comment>
<evidence type="ECO:0000256" key="9">
    <source>
        <dbReference type="ARBA" id="ARBA00022989"/>
    </source>
</evidence>
<proteinExistence type="inferred from homology"/>
<sequence length="547" mass="62225">MSKKKVCVIGAGTSGLAAVKWCLQEGLDVICYDKRPLIGGLWSLEDEDSRKDANNPVDIQCRPYASCITNDNKEVISYSDFRFPKDAPMYLSAKRMGKYYEDYADTFKLKPHIKLNTQVVKVKRGSDGSGWAVTTKTIGHTDGKNITAYVDAVVVCTGHYHRQYIPKINGLSSFKGQVIHAGDYFRPEEFRGKNVLIIGGSNSASEIACDISRESNQAYLSARHGLWPLTRLTGGVPSQLMPIWSRYATMRYDLRKFDKIFGPGIRQRFNFKEYSMEPKRGLLQMAVAICDDIEFRISAGALKMKGGVKEITETGVKFEDGSQIDDIDAIVFATGYRPCIDFLEDPIVSRGIEAMDMYKHIIPVEDESHSLFFIGQFDMLGATTACFELQARVVVRIIAEKLELPPKEIMKKRDEEDLRKIKANFQEVEYNNRMEFYPKYIESIADVLDVRPTPWRIFLLYFTDPKLAHQLLFGFPLAPVFRLYGPHSNWDEARKYIMESEDNLMRPLRTVQYANETKGFLNKGTICAASIATALIATFVWHRIFHT</sequence>
<dbReference type="InterPro" id="IPR036188">
    <property type="entry name" value="FAD/NAD-bd_sf"/>
</dbReference>
<keyword evidence="6 18" id="KW-0256">Endoplasmic reticulum</keyword>
<reference evidence="20" key="1">
    <citation type="submission" date="2022-03" db="EMBL/GenBank/DDBJ databases">
        <authorList>
            <person name="Martin C."/>
        </authorList>
    </citation>
    <scope>NUCLEOTIDE SEQUENCE</scope>
</reference>
<dbReference type="Gene3D" id="3.50.50.60">
    <property type="entry name" value="FAD/NAD(P)-binding domain"/>
    <property type="match status" value="1"/>
</dbReference>
<keyword evidence="9" id="KW-1133">Transmembrane helix</keyword>
<comment type="catalytic activity">
    <reaction evidence="17">
        <text>N,N-dimethylaniline + NADPH + O2 + H(+) = N,N-dimethylaniline N-oxide + NADP(+) + H2O</text>
        <dbReference type="Rhea" id="RHEA:24468"/>
        <dbReference type="ChEBI" id="CHEBI:15377"/>
        <dbReference type="ChEBI" id="CHEBI:15378"/>
        <dbReference type="ChEBI" id="CHEBI:15379"/>
        <dbReference type="ChEBI" id="CHEBI:16269"/>
        <dbReference type="ChEBI" id="CHEBI:17735"/>
        <dbReference type="ChEBI" id="CHEBI:57783"/>
        <dbReference type="ChEBI" id="CHEBI:58349"/>
        <dbReference type="EC" id="1.14.13.8"/>
    </reaction>
    <physiologicalReaction direction="left-to-right" evidence="17">
        <dbReference type="Rhea" id="RHEA:24469"/>
    </physiologicalReaction>
</comment>
<evidence type="ECO:0000313" key="21">
    <source>
        <dbReference type="Proteomes" id="UP000749559"/>
    </source>
</evidence>
<evidence type="ECO:0000256" key="6">
    <source>
        <dbReference type="ARBA" id="ARBA00022824"/>
    </source>
</evidence>
<comment type="function">
    <text evidence="13">Broad spectrum monooxygenase that catalyzes the oxygenation of a wide variety of nitrogen- and sulfur-containing compounds including xenobiotics. Catalyzes the S-oxygenation of hypotaurine to produce taurine, an organic osmolyte involved in cell volume regulation as well as a variety of cytoprotective and developmental processes. In vitro, catalyzes the N-oxygenation of trimethylamine (TMA) to produce trimethylamine N-oxide (TMAO) and could therefore participate to the detoxification of this compound that is generated by the action of gut microbiota from dietary precursors such as choline, choline containing compounds, betaine or L-carnitine.</text>
</comment>
<dbReference type="EC" id="1.-.-.-" evidence="19"/>
<comment type="caution">
    <text evidence="20">The sequence shown here is derived from an EMBL/GenBank/DDBJ whole genome shotgun (WGS) entry which is preliminary data.</text>
</comment>
<organism evidence="20 21">
    <name type="scientific">Owenia fusiformis</name>
    <name type="common">Polychaete worm</name>
    <dbReference type="NCBI Taxonomy" id="6347"/>
    <lineage>
        <taxon>Eukaryota</taxon>
        <taxon>Metazoa</taxon>
        <taxon>Spiralia</taxon>
        <taxon>Lophotrochozoa</taxon>
        <taxon>Annelida</taxon>
        <taxon>Polychaeta</taxon>
        <taxon>Sedentaria</taxon>
        <taxon>Canalipalpata</taxon>
        <taxon>Sabellida</taxon>
        <taxon>Oweniida</taxon>
        <taxon>Oweniidae</taxon>
        <taxon>Owenia</taxon>
    </lineage>
</organism>
<dbReference type="PANTHER" id="PTHR23023">
    <property type="entry name" value="DIMETHYLANILINE MONOOXYGENASE"/>
    <property type="match status" value="1"/>
</dbReference>
<accession>A0A8J1TV96</accession>
<comment type="similarity">
    <text evidence="3 18 19">Belongs to the FMO family.</text>
</comment>
<gene>
    <name evidence="20" type="ORF">OFUS_LOCUS6344</name>
</gene>
<evidence type="ECO:0000313" key="20">
    <source>
        <dbReference type="EMBL" id="CAH1779543.1"/>
    </source>
</evidence>
<comment type="subcellular location">
    <subcellularLocation>
        <location evidence="2">Endoplasmic reticulum membrane</location>
        <topology evidence="2">Single-pass membrane protein</topology>
    </subcellularLocation>
</comment>
<dbReference type="Proteomes" id="UP000749559">
    <property type="component" value="Unassembled WGS sequence"/>
</dbReference>